<dbReference type="InterPro" id="IPR003399">
    <property type="entry name" value="Mce/MlaD"/>
</dbReference>
<dbReference type="PROSITE" id="PS51257">
    <property type="entry name" value="PROKAR_LIPOPROTEIN"/>
    <property type="match status" value="1"/>
</dbReference>
<evidence type="ECO:0000313" key="3">
    <source>
        <dbReference type="Proteomes" id="UP000556700"/>
    </source>
</evidence>
<organism evidence="2 3">
    <name type="scientific">Flavobacterium chungangense</name>
    <dbReference type="NCBI Taxonomy" id="554283"/>
    <lineage>
        <taxon>Bacteria</taxon>
        <taxon>Pseudomonadati</taxon>
        <taxon>Bacteroidota</taxon>
        <taxon>Flavobacteriia</taxon>
        <taxon>Flavobacteriales</taxon>
        <taxon>Flavobacteriaceae</taxon>
        <taxon>Flavobacterium</taxon>
    </lineage>
</organism>
<name>A0A6V6ZDW3_9FLAO</name>
<dbReference type="Pfam" id="PF02470">
    <property type="entry name" value="MlaD"/>
    <property type="match status" value="1"/>
</dbReference>
<protein>
    <recommendedName>
        <fullName evidence="1">Mce/MlaD domain-containing protein</fullName>
    </recommendedName>
</protein>
<sequence>MNKIILFVFAFIIFSCSKTRTLILKTENAEGISNETKLKVNGFEIGKIEDVQLDENGNVLITANLKSELKLPIDTEFAIEDEGFISGKIIAVKLGKSNEQLNEKSIVILTTQKETLFKDSLKIKIEKAIDQISGKDKNDSILIELRRLNKNLEKK</sequence>
<gene>
    <name evidence="2" type="ORF">FLACHUCJ7_04631</name>
</gene>
<proteinExistence type="predicted"/>
<evidence type="ECO:0000259" key="1">
    <source>
        <dbReference type="Pfam" id="PF02470"/>
    </source>
</evidence>
<dbReference type="EMBL" id="CAIJDO010000364">
    <property type="protein sequence ID" value="CAD0009991.1"/>
    <property type="molecule type" value="Genomic_DNA"/>
</dbReference>
<dbReference type="AlphaFoldDB" id="A0A6V6ZDW3"/>
<dbReference type="RefSeq" id="WP_031455713.1">
    <property type="nucleotide sequence ID" value="NZ_CAIJDO010000364.1"/>
</dbReference>
<comment type="caution">
    <text evidence="2">The sequence shown here is derived from an EMBL/GenBank/DDBJ whole genome shotgun (WGS) entry which is preliminary data.</text>
</comment>
<dbReference type="Proteomes" id="UP000556700">
    <property type="component" value="Unassembled WGS sequence"/>
</dbReference>
<reference evidence="2 3" key="1">
    <citation type="submission" date="2020-06" db="EMBL/GenBank/DDBJ databases">
        <authorList>
            <person name="Criscuolo A."/>
        </authorList>
    </citation>
    <scope>NUCLEOTIDE SEQUENCE [LARGE SCALE GENOMIC DNA]</scope>
    <source>
        <strain evidence="3">CIP 110025</strain>
    </source>
</reference>
<evidence type="ECO:0000313" key="2">
    <source>
        <dbReference type="EMBL" id="CAD0009991.1"/>
    </source>
</evidence>
<accession>A0A6V6ZDW3</accession>
<feature type="domain" description="Mce/MlaD" evidence="1">
    <location>
        <begin position="19"/>
        <end position="93"/>
    </location>
</feature>
<keyword evidence="3" id="KW-1185">Reference proteome</keyword>